<keyword evidence="2" id="KW-1185">Reference proteome</keyword>
<reference evidence="1 2" key="1">
    <citation type="journal article" date="2018" name="Sci. Rep.">
        <title>Genomic signatures of local adaptation to the degree of environmental predictability in rotifers.</title>
        <authorList>
            <person name="Franch-Gras L."/>
            <person name="Hahn C."/>
            <person name="Garcia-Roger E.M."/>
            <person name="Carmona M.J."/>
            <person name="Serra M."/>
            <person name="Gomez A."/>
        </authorList>
    </citation>
    <scope>NUCLEOTIDE SEQUENCE [LARGE SCALE GENOMIC DNA]</scope>
    <source>
        <strain evidence="1">HYR1</strain>
    </source>
</reference>
<evidence type="ECO:0000313" key="1">
    <source>
        <dbReference type="EMBL" id="RNA29422.1"/>
    </source>
</evidence>
<sequence length="99" mass="11185">MRTVAVVSGTNISVDMTIILNFCSFITMHPFGSDDGLLAPEAPQLLAVTVLSKYYKNNLIILLILLYRKVGVEKTATQNGLSFYKLQHFRNILYRFNSI</sequence>
<accession>A0A3M7S106</accession>
<dbReference type="EMBL" id="REGN01002228">
    <property type="protein sequence ID" value="RNA29422.1"/>
    <property type="molecule type" value="Genomic_DNA"/>
</dbReference>
<comment type="caution">
    <text evidence="1">The sequence shown here is derived from an EMBL/GenBank/DDBJ whole genome shotgun (WGS) entry which is preliminary data.</text>
</comment>
<gene>
    <name evidence="1" type="ORF">BpHYR1_002608</name>
</gene>
<dbReference type="Proteomes" id="UP000276133">
    <property type="component" value="Unassembled WGS sequence"/>
</dbReference>
<organism evidence="1 2">
    <name type="scientific">Brachionus plicatilis</name>
    <name type="common">Marine rotifer</name>
    <name type="synonym">Brachionus muelleri</name>
    <dbReference type="NCBI Taxonomy" id="10195"/>
    <lineage>
        <taxon>Eukaryota</taxon>
        <taxon>Metazoa</taxon>
        <taxon>Spiralia</taxon>
        <taxon>Gnathifera</taxon>
        <taxon>Rotifera</taxon>
        <taxon>Eurotatoria</taxon>
        <taxon>Monogononta</taxon>
        <taxon>Pseudotrocha</taxon>
        <taxon>Ploima</taxon>
        <taxon>Brachionidae</taxon>
        <taxon>Brachionus</taxon>
    </lineage>
</organism>
<name>A0A3M7S106_BRAPC</name>
<proteinExistence type="predicted"/>
<evidence type="ECO:0000313" key="2">
    <source>
        <dbReference type="Proteomes" id="UP000276133"/>
    </source>
</evidence>
<dbReference type="AlphaFoldDB" id="A0A3M7S106"/>
<protein>
    <submittedName>
        <fullName evidence="1">Uncharacterized protein</fullName>
    </submittedName>
</protein>